<dbReference type="RefSeq" id="WP_008861360.1">
    <property type="nucleotide sequence ID" value="NZ_JH815203.1"/>
</dbReference>
<dbReference type="Pfam" id="PF08757">
    <property type="entry name" value="CotH"/>
    <property type="match status" value="1"/>
</dbReference>
<evidence type="ECO:0008006" key="3">
    <source>
        <dbReference type="Google" id="ProtNLM"/>
    </source>
</evidence>
<dbReference type="GeneID" id="77848176"/>
<sequence>MLTEKTGIGSGSVDIDEEKGMLFEIDSNYDEDYKFAYDLYSHTAVQNGNNNQGTLPVMISDPDLTEIAPALGLTADEYFDTWKNDFSAMLTAVMTTPSTGSLKEYIDIESVVNFFMVNSLSSNHEMRHPKSFKLYKDSLDGVYKFGPVWDFDWAFTFDGREGAPANTPMVDNNGDCGGYTFIKALLSNEEIRTLYQQKWNAFVKDGYPELKAYMEEYATLIEPSAKENGVLWPADYSVDWRLSESSFDFRENFDKLKAWIQQRINYCNEDPNFGLYR</sequence>
<proteinExistence type="predicted"/>
<protein>
    <recommendedName>
        <fullName evidence="3">CotH protein</fullName>
    </recommendedName>
</protein>
<organism evidence="1 2">
    <name type="scientific">Barnesiella intestinihominis YIT 11860</name>
    <dbReference type="NCBI Taxonomy" id="742726"/>
    <lineage>
        <taxon>Bacteria</taxon>
        <taxon>Pseudomonadati</taxon>
        <taxon>Bacteroidota</taxon>
        <taxon>Bacteroidia</taxon>
        <taxon>Bacteroidales</taxon>
        <taxon>Barnesiellaceae</taxon>
        <taxon>Barnesiella</taxon>
    </lineage>
</organism>
<dbReference type="EMBL" id="ADLE01000007">
    <property type="protein sequence ID" value="EJZ65136.1"/>
    <property type="molecule type" value="Genomic_DNA"/>
</dbReference>
<dbReference type="Proteomes" id="UP000006044">
    <property type="component" value="Unassembled WGS sequence"/>
</dbReference>
<evidence type="ECO:0000313" key="2">
    <source>
        <dbReference type="Proteomes" id="UP000006044"/>
    </source>
</evidence>
<dbReference type="OrthoDB" id="9803752at2"/>
<comment type="caution">
    <text evidence="1">The sequence shown here is derived from an EMBL/GenBank/DDBJ whole genome shotgun (WGS) entry which is preliminary data.</text>
</comment>
<name>K0X3X7_9BACT</name>
<dbReference type="HOGENOM" id="CLU_1003484_0_0_10"/>
<keyword evidence="2" id="KW-1185">Reference proteome</keyword>
<dbReference type="STRING" id="742726.HMPREF9448_00866"/>
<dbReference type="AlphaFoldDB" id="K0X3X7"/>
<dbReference type="InterPro" id="IPR014867">
    <property type="entry name" value="Spore_coat_CotH_CotH2/3/7"/>
</dbReference>
<evidence type="ECO:0000313" key="1">
    <source>
        <dbReference type="EMBL" id="EJZ65136.1"/>
    </source>
</evidence>
<reference evidence="1 2" key="1">
    <citation type="submission" date="2012-08" db="EMBL/GenBank/DDBJ databases">
        <title>The Genome Sequence of Barnesiella intestinihominis YIT 11860.</title>
        <authorList>
            <consortium name="The Broad Institute Genome Sequencing Platform"/>
            <person name="Earl A."/>
            <person name="Ward D."/>
            <person name="Feldgarden M."/>
            <person name="Gevers D."/>
            <person name="Morotomi M."/>
            <person name="Walker B."/>
            <person name="Young S.K."/>
            <person name="Zeng Q."/>
            <person name="Gargeya S."/>
            <person name="Fitzgerald M."/>
            <person name="Haas B."/>
            <person name="Abouelleil A."/>
            <person name="Alvarado L."/>
            <person name="Arachchi H.M."/>
            <person name="Berlin A.M."/>
            <person name="Chapman S.B."/>
            <person name="Goldberg J."/>
            <person name="Griggs A."/>
            <person name="Gujja S."/>
            <person name="Hansen M."/>
            <person name="Howarth C."/>
            <person name="Imamovic A."/>
            <person name="Larimer J."/>
            <person name="McCowen C."/>
            <person name="Montmayeur A."/>
            <person name="Murphy C."/>
            <person name="Neiman D."/>
            <person name="Pearson M."/>
            <person name="Priest M."/>
            <person name="Roberts A."/>
            <person name="Saif S."/>
            <person name="Shea T."/>
            <person name="Sisk P."/>
            <person name="Sykes S."/>
            <person name="Wortman J."/>
            <person name="Nusbaum C."/>
            <person name="Birren B."/>
        </authorList>
    </citation>
    <scope>NUCLEOTIDE SEQUENCE [LARGE SCALE GENOMIC DNA]</scope>
    <source>
        <strain evidence="1 2">YIT 11860</strain>
    </source>
</reference>
<accession>K0X3X7</accession>
<gene>
    <name evidence="1" type="ORF">HMPREF9448_00866</name>
</gene>
<dbReference type="eggNOG" id="ENOG50346F6">
    <property type="taxonomic scope" value="Bacteria"/>
</dbReference>